<evidence type="ECO:0000256" key="4">
    <source>
        <dbReference type="ARBA" id="ARBA00022692"/>
    </source>
</evidence>
<dbReference type="GO" id="GO:0008381">
    <property type="term" value="F:mechanosensitive monoatomic ion channel activity"/>
    <property type="evidence" value="ECO:0007669"/>
    <property type="project" value="InterPro"/>
</dbReference>
<evidence type="ECO:0000259" key="9">
    <source>
        <dbReference type="Pfam" id="PF00924"/>
    </source>
</evidence>
<feature type="compositionally biased region" description="Polar residues" evidence="7">
    <location>
        <begin position="499"/>
        <end position="509"/>
    </location>
</feature>
<keyword evidence="4 8" id="KW-0812">Transmembrane</keyword>
<feature type="region of interest" description="Disordered" evidence="7">
    <location>
        <begin position="458"/>
        <end position="564"/>
    </location>
</feature>
<dbReference type="EMBL" id="VSZI01000001">
    <property type="protein sequence ID" value="TYR20537.1"/>
    <property type="molecule type" value="Genomic_DNA"/>
</dbReference>
<dbReference type="SUPFAM" id="SSF82861">
    <property type="entry name" value="Mechanosensitive channel protein MscS (YggB), transmembrane region"/>
    <property type="match status" value="1"/>
</dbReference>
<evidence type="ECO:0000256" key="8">
    <source>
        <dbReference type="SAM" id="Phobius"/>
    </source>
</evidence>
<feature type="compositionally biased region" description="Low complexity" evidence="7">
    <location>
        <begin position="477"/>
        <end position="496"/>
    </location>
</feature>
<keyword evidence="6 8" id="KW-0472">Membrane</keyword>
<evidence type="ECO:0000256" key="7">
    <source>
        <dbReference type="SAM" id="MobiDB-lite"/>
    </source>
</evidence>
<keyword evidence="5 8" id="KW-1133">Transmembrane helix</keyword>
<dbReference type="Gene3D" id="2.30.30.60">
    <property type="match status" value="1"/>
</dbReference>
<dbReference type="SUPFAM" id="SSF50182">
    <property type="entry name" value="Sm-like ribonucleoproteins"/>
    <property type="match status" value="1"/>
</dbReference>
<keyword evidence="3" id="KW-1003">Cell membrane</keyword>
<dbReference type="InterPro" id="IPR010920">
    <property type="entry name" value="LSM_dom_sf"/>
</dbReference>
<dbReference type="InterPro" id="IPR006685">
    <property type="entry name" value="MscS_channel_2nd"/>
</dbReference>
<feature type="domain" description="Mechanosensitive ion channel MscS" evidence="9">
    <location>
        <begin position="112"/>
        <end position="180"/>
    </location>
</feature>
<dbReference type="Gene3D" id="1.10.287.1260">
    <property type="match status" value="1"/>
</dbReference>
<feature type="compositionally biased region" description="Gly residues" evidence="7">
    <location>
        <begin position="548"/>
        <end position="564"/>
    </location>
</feature>
<gene>
    <name evidence="10" type="ORF">FYJ87_06260</name>
</gene>
<feature type="transmembrane region" description="Helical" evidence="8">
    <location>
        <begin position="20"/>
        <end position="40"/>
    </location>
</feature>
<proteinExistence type="inferred from homology"/>
<dbReference type="InterPro" id="IPR023408">
    <property type="entry name" value="MscS_beta-dom_sf"/>
</dbReference>
<name>A0A5D4FWS8_9CORY</name>
<dbReference type="Proteomes" id="UP000324726">
    <property type="component" value="Unassembled WGS sequence"/>
</dbReference>
<dbReference type="AlphaFoldDB" id="A0A5D4FWS8"/>
<reference evidence="10 11" key="1">
    <citation type="submission" date="2019-08" db="EMBL/GenBank/DDBJ databases">
        <title>Draft genome of C. urealyticum strain VH4248.</title>
        <authorList>
            <person name="Navas J."/>
        </authorList>
    </citation>
    <scope>NUCLEOTIDE SEQUENCE [LARGE SCALE GENOMIC DNA]</scope>
    <source>
        <strain evidence="10 11">VH4248</strain>
    </source>
</reference>
<dbReference type="GO" id="GO:0005886">
    <property type="term" value="C:plasma membrane"/>
    <property type="evidence" value="ECO:0007669"/>
    <property type="project" value="UniProtKB-SubCell"/>
</dbReference>
<dbReference type="Gene3D" id="3.30.70.100">
    <property type="match status" value="1"/>
</dbReference>
<accession>A0A5D4FWS8</accession>
<evidence type="ECO:0000256" key="1">
    <source>
        <dbReference type="ARBA" id="ARBA00004651"/>
    </source>
</evidence>
<dbReference type="RefSeq" id="WP_148812413.1">
    <property type="nucleotide sequence ID" value="NZ_VSZI01000001.1"/>
</dbReference>
<feature type="region of interest" description="Disordered" evidence="7">
    <location>
        <begin position="288"/>
        <end position="392"/>
    </location>
</feature>
<evidence type="ECO:0000313" key="10">
    <source>
        <dbReference type="EMBL" id="TYR20537.1"/>
    </source>
</evidence>
<comment type="subcellular location">
    <subcellularLocation>
        <location evidence="1">Cell membrane</location>
        <topology evidence="1">Multi-pass membrane protein</topology>
    </subcellularLocation>
</comment>
<feature type="compositionally biased region" description="Low complexity" evidence="7">
    <location>
        <begin position="301"/>
        <end position="320"/>
    </location>
</feature>
<evidence type="ECO:0000313" key="11">
    <source>
        <dbReference type="Proteomes" id="UP000324726"/>
    </source>
</evidence>
<feature type="compositionally biased region" description="Polar residues" evidence="7">
    <location>
        <begin position="321"/>
        <end position="335"/>
    </location>
</feature>
<dbReference type="PANTHER" id="PTHR30460">
    <property type="entry name" value="MODERATE CONDUCTANCE MECHANOSENSITIVE CHANNEL YBIO"/>
    <property type="match status" value="1"/>
</dbReference>
<evidence type="ECO:0000256" key="5">
    <source>
        <dbReference type="ARBA" id="ARBA00022989"/>
    </source>
</evidence>
<dbReference type="InterPro" id="IPR045276">
    <property type="entry name" value="YbiO_bact"/>
</dbReference>
<protein>
    <submittedName>
        <fullName evidence="10">Mechanosensitive ion channel</fullName>
    </submittedName>
</protein>
<dbReference type="Pfam" id="PF00924">
    <property type="entry name" value="MS_channel_2nd"/>
    <property type="match status" value="1"/>
</dbReference>
<dbReference type="PANTHER" id="PTHR30460:SF0">
    <property type="entry name" value="MODERATE CONDUCTANCE MECHANOSENSITIVE CHANNEL YBIO"/>
    <property type="match status" value="1"/>
</dbReference>
<evidence type="ECO:0000256" key="3">
    <source>
        <dbReference type="ARBA" id="ARBA00022475"/>
    </source>
</evidence>
<evidence type="ECO:0000256" key="2">
    <source>
        <dbReference type="ARBA" id="ARBA00008017"/>
    </source>
</evidence>
<comment type="caution">
    <text evidence="10">The sequence shown here is derived from an EMBL/GenBank/DDBJ whole genome shotgun (WGS) entry which is preliminary data.</text>
</comment>
<evidence type="ECO:0000256" key="6">
    <source>
        <dbReference type="ARBA" id="ARBA00023136"/>
    </source>
</evidence>
<organism evidence="10 11">
    <name type="scientific">Corynebacterium urealyticum</name>
    <dbReference type="NCBI Taxonomy" id="43771"/>
    <lineage>
        <taxon>Bacteria</taxon>
        <taxon>Bacillati</taxon>
        <taxon>Actinomycetota</taxon>
        <taxon>Actinomycetes</taxon>
        <taxon>Mycobacteriales</taxon>
        <taxon>Corynebacteriaceae</taxon>
        <taxon>Corynebacterium</taxon>
    </lineage>
</organism>
<feature type="compositionally biased region" description="Low complexity" evidence="7">
    <location>
        <begin position="510"/>
        <end position="547"/>
    </location>
</feature>
<dbReference type="FunFam" id="2.30.30.60:FF:000001">
    <property type="entry name" value="MscS Mechanosensitive ion channel"/>
    <property type="match status" value="1"/>
</dbReference>
<dbReference type="InterPro" id="IPR011014">
    <property type="entry name" value="MscS_channel_TM-2"/>
</dbReference>
<comment type="similarity">
    <text evidence="2">Belongs to the MscS (TC 1.A.23) family.</text>
</comment>
<sequence length="564" mass="59492">MHASTYFLTHYAIKAWEWLIHPGLPLAALAVLAVLIPRIGRLCVRVVAQRLDADEESTKSKLALAGALVYLVEAVVYFIIAIRALTLLGVPAASAAVPATVVSAAIGFGAQNIIGDFLSGVFIITERQFGVGDYVSFEGTNNAVEGTVVALTLRATKLRTASGEMVTVPNGKVGAITNFSQDWSRAFVEIDIPLRPGENIDHLVSQVEKATKRAVSAPDVKPNVTGDVDVMPAIAVVQPQAAGQPWAVTFRVTVDVIPAKQWAVERAIRSAILNTFWERMETVPASPFGAKEASGTSIPHSTVPGAAPTTAADDSAPTTVFATRQEASASPQSSPHDGVHSTDTSRLSDDDDSGTPLDPAEEVAIIRSKDDGPGAASDGALIVGTEDDDEEDLDSGVFKRYDYSSRFQRWLTFGGRTRVSTTLLFIALVVLGLLAAASSNPDDGRAGILNPAYWSDRPAKTSEQTESPAPEPSQPATQDSPEQQGQQPQQTGQADSPEPRSTQQPNANEPQRGQQNQAPQPQQRNQNQNQNQQSDGNRGAEAPSPTGAGSGTGAGDFGGDAGGF</sequence>
<feature type="transmembrane region" description="Helical" evidence="8">
    <location>
        <begin position="61"/>
        <end position="82"/>
    </location>
</feature>